<sequence length="164" mass="18620">MCGPRAIGKREKPSYLALCFSFRQGTTTVRDLVLKLKGLIFQLSLPLTFLLPRTLIKSPRSNLRENTYQRRADAQPLNLPIQDIRFQNVNFAYNPSRPTFSDLSFTIPARKHCHRRALGMRKIHDPNAPLQFLRLLLGEYLHQGPQYHAGAACEPAACRCSSDA</sequence>
<dbReference type="OrthoDB" id="6500128at2759"/>
<dbReference type="AlphaFoldDB" id="A0A9P5TXF5"/>
<keyword evidence="2" id="KW-1185">Reference proteome</keyword>
<comment type="caution">
    <text evidence="1">The sequence shown here is derived from an EMBL/GenBank/DDBJ whole genome shotgun (WGS) entry which is preliminary data.</text>
</comment>
<dbReference type="EMBL" id="JADNRY010000558">
    <property type="protein sequence ID" value="KAF9040494.1"/>
    <property type="molecule type" value="Genomic_DNA"/>
</dbReference>
<accession>A0A9P5TXF5</accession>
<proteinExistence type="predicted"/>
<organism evidence="1 2">
    <name type="scientific">Rhodocollybia butyracea</name>
    <dbReference type="NCBI Taxonomy" id="206335"/>
    <lineage>
        <taxon>Eukaryota</taxon>
        <taxon>Fungi</taxon>
        <taxon>Dikarya</taxon>
        <taxon>Basidiomycota</taxon>
        <taxon>Agaricomycotina</taxon>
        <taxon>Agaricomycetes</taxon>
        <taxon>Agaricomycetidae</taxon>
        <taxon>Agaricales</taxon>
        <taxon>Marasmiineae</taxon>
        <taxon>Omphalotaceae</taxon>
        <taxon>Rhodocollybia</taxon>
    </lineage>
</organism>
<gene>
    <name evidence="1" type="ORF">BDP27DRAFT_760960</name>
</gene>
<evidence type="ECO:0000313" key="2">
    <source>
        <dbReference type="Proteomes" id="UP000772434"/>
    </source>
</evidence>
<reference evidence="1" key="1">
    <citation type="submission" date="2020-11" db="EMBL/GenBank/DDBJ databases">
        <authorList>
            <consortium name="DOE Joint Genome Institute"/>
            <person name="Ahrendt S."/>
            <person name="Riley R."/>
            <person name="Andreopoulos W."/>
            <person name="Labutti K."/>
            <person name="Pangilinan J."/>
            <person name="Ruiz-Duenas F.J."/>
            <person name="Barrasa J.M."/>
            <person name="Sanchez-Garcia M."/>
            <person name="Camarero S."/>
            <person name="Miyauchi S."/>
            <person name="Serrano A."/>
            <person name="Linde D."/>
            <person name="Babiker R."/>
            <person name="Drula E."/>
            <person name="Ayuso-Fernandez I."/>
            <person name="Pacheco R."/>
            <person name="Padilla G."/>
            <person name="Ferreira P."/>
            <person name="Barriuso J."/>
            <person name="Kellner H."/>
            <person name="Castanera R."/>
            <person name="Alfaro M."/>
            <person name="Ramirez L."/>
            <person name="Pisabarro A.G."/>
            <person name="Kuo A."/>
            <person name="Tritt A."/>
            <person name="Lipzen A."/>
            <person name="He G."/>
            <person name="Yan M."/>
            <person name="Ng V."/>
            <person name="Cullen D."/>
            <person name="Martin F."/>
            <person name="Rosso M.-N."/>
            <person name="Henrissat B."/>
            <person name="Hibbett D."/>
            <person name="Martinez A.T."/>
            <person name="Grigoriev I.V."/>
        </authorList>
    </citation>
    <scope>NUCLEOTIDE SEQUENCE</scope>
    <source>
        <strain evidence="1">AH 40177</strain>
    </source>
</reference>
<evidence type="ECO:0000313" key="1">
    <source>
        <dbReference type="EMBL" id="KAF9040494.1"/>
    </source>
</evidence>
<protein>
    <submittedName>
        <fullName evidence="1">Uncharacterized protein</fullName>
    </submittedName>
</protein>
<name>A0A9P5TXF5_9AGAR</name>
<dbReference type="Proteomes" id="UP000772434">
    <property type="component" value="Unassembled WGS sequence"/>
</dbReference>